<dbReference type="Proteomes" id="UP000501168">
    <property type="component" value="Chromosome"/>
</dbReference>
<evidence type="ECO:0000313" key="4">
    <source>
        <dbReference type="Proteomes" id="UP000501168"/>
    </source>
</evidence>
<dbReference type="EMBL" id="CP050253">
    <property type="protein sequence ID" value="QIQ21448.1"/>
    <property type="molecule type" value="Genomic_DNA"/>
</dbReference>
<dbReference type="KEGG" id="orb:IPMB12_06985"/>
<dbReference type="AlphaFoldDB" id="A0A6G9IB38"/>
<feature type="transmembrane region" description="Helical" evidence="2">
    <location>
        <begin position="50"/>
        <end position="80"/>
    </location>
</feature>
<dbReference type="RefSeq" id="WP_166916272.1">
    <property type="nucleotide sequence ID" value="NZ_CP050253.1"/>
</dbReference>
<accession>A0A6G9IB38</accession>
<keyword evidence="2" id="KW-0472">Membrane</keyword>
<keyword evidence="4" id="KW-1185">Reference proteome</keyword>
<gene>
    <name evidence="3" type="ORF">IPMB12_06985</name>
</gene>
<organism evidence="3 4">
    <name type="scientific">Zophobihabitans entericus</name>
    <dbReference type="NCBI Taxonomy" id="1635327"/>
    <lineage>
        <taxon>Bacteria</taxon>
        <taxon>Pseudomonadati</taxon>
        <taxon>Pseudomonadota</taxon>
        <taxon>Gammaproteobacteria</taxon>
        <taxon>Orbales</taxon>
        <taxon>Orbaceae</taxon>
        <taxon>Zophobihabitans</taxon>
    </lineage>
</organism>
<protein>
    <recommendedName>
        <fullName evidence="5">DUF3742 family protein</fullName>
    </recommendedName>
</protein>
<feature type="region of interest" description="Disordered" evidence="1">
    <location>
        <begin position="111"/>
        <end position="134"/>
    </location>
</feature>
<evidence type="ECO:0000313" key="3">
    <source>
        <dbReference type="EMBL" id="QIQ21448.1"/>
    </source>
</evidence>
<proteinExistence type="predicted"/>
<dbReference type="InParanoid" id="A0A6G9IB38"/>
<evidence type="ECO:0000256" key="2">
    <source>
        <dbReference type="SAM" id="Phobius"/>
    </source>
</evidence>
<reference evidence="3 4" key="1">
    <citation type="submission" date="2020-03" db="EMBL/GenBank/DDBJ databases">
        <title>Complete genome sequence of Orbus sp. IPMB12 (BCRC 80908).</title>
        <authorList>
            <person name="Lo W.-S."/>
            <person name="Chang T.-H."/>
            <person name="Kuo C.-H."/>
        </authorList>
    </citation>
    <scope>NUCLEOTIDE SEQUENCE [LARGE SCALE GENOMIC DNA]</scope>
    <source>
        <strain evidence="3 4">IPMB12</strain>
    </source>
</reference>
<sequence length="134" mass="15377">MMNKTDTLLGLNIVKKLSISERLGRLCRKLWQQELRLAASLGMSTNLSKVILVLLNSAIILTALYFVYPLLILIAILLFVDWKNFGGLREPSFSTNGQFDDESDTIFDYEKDPRNQIGYDPLTYTHESDPRFDE</sequence>
<name>A0A6G9IB38_9GAMM</name>
<evidence type="ECO:0008006" key="5">
    <source>
        <dbReference type="Google" id="ProtNLM"/>
    </source>
</evidence>
<keyword evidence="2" id="KW-0812">Transmembrane</keyword>
<evidence type="ECO:0000256" key="1">
    <source>
        <dbReference type="SAM" id="MobiDB-lite"/>
    </source>
</evidence>
<keyword evidence="2" id="KW-1133">Transmembrane helix</keyword>